<evidence type="ECO:0000256" key="1">
    <source>
        <dbReference type="SAM" id="Phobius"/>
    </source>
</evidence>
<feature type="transmembrane region" description="Helical" evidence="1">
    <location>
        <begin position="26"/>
        <end position="47"/>
    </location>
</feature>
<sequence>MARHLAAMSGGDLYEAGSDVGSSGSLFLLCMVVVSVSIVSMVVFACADGFGEGSPRRSGGFIGGGGGGVVGGGGCGGGGGGGGCGGGGGGGGGCGGGGGSGGGGC</sequence>
<keyword evidence="1" id="KW-0472">Membrane</keyword>
<keyword evidence="1" id="KW-1133">Transmembrane helix</keyword>
<keyword evidence="1" id="KW-0812">Transmembrane</keyword>
<evidence type="ECO:0000313" key="2">
    <source>
        <dbReference type="EMBL" id="GMH11096.1"/>
    </source>
</evidence>
<organism evidence="2 3">
    <name type="scientific">Nepenthes gracilis</name>
    <name type="common">Slender pitcher plant</name>
    <dbReference type="NCBI Taxonomy" id="150966"/>
    <lineage>
        <taxon>Eukaryota</taxon>
        <taxon>Viridiplantae</taxon>
        <taxon>Streptophyta</taxon>
        <taxon>Embryophyta</taxon>
        <taxon>Tracheophyta</taxon>
        <taxon>Spermatophyta</taxon>
        <taxon>Magnoliopsida</taxon>
        <taxon>eudicotyledons</taxon>
        <taxon>Gunneridae</taxon>
        <taxon>Pentapetalae</taxon>
        <taxon>Caryophyllales</taxon>
        <taxon>Nepenthaceae</taxon>
        <taxon>Nepenthes</taxon>
    </lineage>
</organism>
<gene>
    <name evidence="2" type="ORF">Nepgr_012937</name>
</gene>
<proteinExistence type="predicted"/>
<dbReference type="AlphaFoldDB" id="A0AAD3SIE9"/>
<reference evidence="2" key="1">
    <citation type="submission" date="2023-05" db="EMBL/GenBank/DDBJ databases">
        <title>Nepenthes gracilis genome sequencing.</title>
        <authorList>
            <person name="Fukushima K."/>
        </authorList>
    </citation>
    <scope>NUCLEOTIDE SEQUENCE</scope>
    <source>
        <strain evidence="2">SING2019-196</strain>
    </source>
</reference>
<keyword evidence="3" id="KW-1185">Reference proteome</keyword>
<dbReference type="Proteomes" id="UP001279734">
    <property type="component" value="Unassembled WGS sequence"/>
</dbReference>
<dbReference type="EMBL" id="BSYO01000010">
    <property type="protein sequence ID" value="GMH11096.1"/>
    <property type="molecule type" value="Genomic_DNA"/>
</dbReference>
<evidence type="ECO:0000313" key="3">
    <source>
        <dbReference type="Proteomes" id="UP001279734"/>
    </source>
</evidence>
<accession>A0AAD3SIE9</accession>
<comment type="caution">
    <text evidence="2">The sequence shown here is derived from an EMBL/GenBank/DDBJ whole genome shotgun (WGS) entry which is preliminary data.</text>
</comment>
<protein>
    <submittedName>
        <fullName evidence="2">Uncharacterized protein</fullName>
    </submittedName>
</protein>
<name>A0AAD3SIE9_NEPGR</name>